<keyword evidence="2" id="KW-1185">Reference proteome</keyword>
<sequence>MGRQIIVARQFAGAQVTKPIKSFSLPQGKLACWLLHPGRDTPQEIRTALVYTLFGTLPIFLGGVFNTIAVAWVLEYRHPGALFRFWLISEIVVCVARLFVLMLAHRRAQQGKSTPTDIYILLAPLWGATVGYGAFISSISGDWVAATLSFLSAAAMVGGICFRNFAAPRLVAIMIFLSLGPCCIGAVLSGEPVLLLTLVQIPFYLFAMSVAARKLNAMLITTMEAERENDRRARHDGLTGLLNRAGLFHATTYELARSAHIETGVPLFYIDLDGFKAVNDEHGHEFGDKLLVQVAARLRQLAGPDALVARMGGDEFVIVGQVPGASEPHTFADSVIAGIERPFHLADGVVIEIGASIGIAPVTGVGNGIDKVLGSADVAMYEAKRHKKKSAIAA</sequence>
<protein>
    <submittedName>
        <fullName evidence="1">Diguanylate cyclase</fullName>
        <ecNumber evidence="1">2.7.7.65</ecNumber>
    </submittedName>
</protein>
<proteinExistence type="predicted"/>
<evidence type="ECO:0000313" key="1">
    <source>
        <dbReference type="EMBL" id="MEX3937050.1"/>
    </source>
</evidence>
<reference evidence="1" key="1">
    <citation type="submission" date="2024-07" db="EMBL/GenBank/DDBJ databases">
        <title>A survey of Mimosa microsymbionts across Brazilian biomes reveals a high diversity of Paraburkholderia nodulating endemic species, but also that Cupriavidus is common as a symbiont of widespread species.</title>
        <authorList>
            <person name="Rouws L."/>
            <person name="Barauna A."/>
            <person name="Beukes C."/>
            <person name="Rouws J.R.C."/>
            <person name="De Faria S.M."/>
            <person name="Gross E."/>
            <person name="Bueno Dos Reis Junior F."/>
            <person name="Simon M.F."/>
            <person name="Maluk M."/>
            <person name="Odee D.W."/>
            <person name="Kenicer G."/>
            <person name="Young J.P.W."/>
            <person name="Reis V.M."/>
            <person name="Zilli J."/>
            <person name="James E.K."/>
        </authorList>
    </citation>
    <scope>NUCLEOTIDE SEQUENCE</scope>
    <source>
        <strain evidence="1">EG181B</strain>
    </source>
</reference>
<gene>
    <name evidence="1" type="ORF">AB4Y32_35805</name>
</gene>
<evidence type="ECO:0000313" key="2">
    <source>
        <dbReference type="Proteomes" id="UP001558850"/>
    </source>
</evidence>
<dbReference type="EMBL" id="JBFRCH010000043">
    <property type="protein sequence ID" value="MEX3937050.1"/>
    <property type="molecule type" value="Genomic_DNA"/>
</dbReference>
<dbReference type="EC" id="2.7.7.65" evidence="1"/>
<name>A0ACC6UBL2_9BURK</name>
<keyword evidence="1" id="KW-0808">Transferase</keyword>
<dbReference type="Proteomes" id="UP001558850">
    <property type="component" value="Unassembled WGS sequence"/>
</dbReference>
<comment type="caution">
    <text evidence="1">The sequence shown here is derived from an EMBL/GenBank/DDBJ whole genome shotgun (WGS) entry which is preliminary data.</text>
</comment>
<keyword evidence="1" id="KW-0548">Nucleotidyltransferase</keyword>
<accession>A0ACC6UBL2</accession>
<organism evidence="1 2">
    <name type="scientific">Paraburkholderia phymatum</name>
    <dbReference type="NCBI Taxonomy" id="148447"/>
    <lineage>
        <taxon>Bacteria</taxon>
        <taxon>Pseudomonadati</taxon>
        <taxon>Pseudomonadota</taxon>
        <taxon>Betaproteobacteria</taxon>
        <taxon>Burkholderiales</taxon>
        <taxon>Burkholderiaceae</taxon>
        <taxon>Paraburkholderia</taxon>
    </lineage>
</organism>